<proteinExistence type="predicted"/>
<feature type="chain" id="PRO_5030526841" description="Tetratricopeptide repeat protein" evidence="1">
    <location>
        <begin position="20"/>
        <end position="303"/>
    </location>
</feature>
<evidence type="ECO:0008006" key="4">
    <source>
        <dbReference type="Google" id="ProtNLM"/>
    </source>
</evidence>
<sequence length="303" mass="30418">MPLMSLLLPLVAQVGPASALPSTANPYASSLPIEIIEKKDAEAARRAREAQVVRLPTSGAGGGANGGAGSGCMNAVEANPQRSAELAQAALGNAIGRERVRAGLCLGAALSALDRWDEARSAFVAARDAADVADHSSRARLGAMAGNAALASGQPGQAIALLGPAATEAKIIGDAELTASIALDRARALVGVKQTGEAAAALAEARAAQPGNAQAWLLSATLSRREDKLAQAQAQIEKAATLAPQDPEIGLEAGVIAMLSGNEEAARRSWQSVLAAGAGSDAAATAKQYLSQLGPDTTTKAVP</sequence>
<evidence type="ECO:0000313" key="3">
    <source>
        <dbReference type="Proteomes" id="UP000465810"/>
    </source>
</evidence>
<keyword evidence="3" id="KW-1185">Reference proteome</keyword>
<feature type="signal peptide" evidence="1">
    <location>
        <begin position="1"/>
        <end position="19"/>
    </location>
</feature>
<dbReference type="SUPFAM" id="SSF48452">
    <property type="entry name" value="TPR-like"/>
    <property type="match status" value="1"/>
</dbReference>
<evidence type="ECO:0000256" key="1">
    <source>
        <dbReference type="SAM" id="SignalP"/>
    </source>
</evidence>
<dbReference type="Gene3D" id="1.25.40.10">
    <property type="entry name" value="Tetratricopeptide repeat domain"/>
    <property type="match status" value="1"/>
</dbReference>
<reference evidence="2 3" key="1">
    <citation type="submission" date="2019-12" db="EMBL/GenBank/DDBJ databases">
        <authorList>
            <person name="Feng G."/>
            <person name="Zhu H."/>
        </authorList>
    </citation>
    <scope>NUCLEOTIDE SEQUENCE [LARGE SCALE GENOMIC DNA]</scope>
    <source>
        <strain evidence="2 3">FGD1</strain>
    </source>
</reference>
<dbReference type="AlphaFoldDB" id="A0A7X4GK17"/>
<dbReference type="Proteomes" id="UP000465810">
    <property type="component" value="Unassembled WGS sequence"/>
</dbReference>
<organism evidence="2 3">
    <name type="scientific">Novosphingobium silvae</name>
    <dbReference type="NCBI Taxonomy" id="2692619"/>
    <lineage>
        <taxon>Bacteria</taxon>
        <taxon>Pseudomonadati</taxon>
        <taxon>Pseudomonadota</taxon>
        <taxon>Alphaproteobacteria</taxon>
        <taxon>Sphingomonadales</taxon>
        <taxon>Sphingomonadaceae</taxon>
        <taxon>Novosphingobium</taxon>
    </lineage>
</organism>
<dbReference type="InterPro" id="IPR011990">
    <property type="entry name" value="TPR-like_helical_dom_sf"/>
</dbReference>
<dbReference type="EMBL" id="WVTD01000018">
    <property type="protein sequence ID" value="MYL99695.1"/>
    <property type="molecule type" value="Genomic_DNA"/>
</dbReference>
<protein>
    <recommendedName>
        <fullName evidence="4">Tetratricopeptide repeat protein</fullName>
    </recommendedName>
</protein>
<keyword evidence="1" id="KW-0732">Signal</keyword>
<name>A0A7X4GK17_9SPHN</name>
<gene>
    <name evidence="2" type="ORF">GR702_18200</name>
</gene>
<comment type="caution">
    <text evidence="2">The sequence shown here is derived from an EMBL/GenBank/DDBJ whole genome shotgun (WGS) entry which is preliminary data.</text>
</comment>
<accession>A0A7X4GK17</accession>
<evidence type="ECO:0000313" key="2">
    <source>
        <dbReference type="EMBL" id="MYL99695.1"/>
    </source>
</evidence>